<dbReference type="AlphaFoldDB" id="A0AAU6SNE8"/>
<accession>A0AAU6SNE8</accession>
<evidence type="ECO:0000313" key="1">
    <source>
        <dbReference type="EMBL" id="XAG21482.1"/>
    </source>
</evidence>
<reference evidence="1" key="1">
    <citation type="submission" date="2022-03" db="EMBL/GenBank/DDBJ databases">
        <title>Sea Food Isolates.</title>
        <authorList>
            <person name="Li c."/>
        </authorList>
    </citation>
    <scope>NUCLEOTIDE SEQUENCE</scope>
    <source>
        <strain evidence="1">19PA01SH03</strain>
    </source>
</reference>
<dbReference type="Gene3D" id="3.40.50.2000">
    <property type="entry name" value="Glycogen Phosphorylase B"/>
    <property type="match status" value="1"/>
</dbReference>
<name>A0AAU6SNE8_UNCXX</name>
<dbReference type="EMBL" id="CP095338">
    <property type="protein sequence ID" value="XAG21482.1"/>
    <property type="molecule type" value="Genomic_DNA"/>
</dbReference>
<proteinExistence type="predicted"/>
<sequence>MIKSNGLATANRTMLAQQWQPAAQHYIDYLPLCPDVLRSSLLFNLAYCLQRAPQLPLANGAIAVCGWELSHNPAGRVVTLAEAYAAQGQAVEIIGCLFTLWGGELWSPIRKLPFALHTFRVHDESRFLEQAIEFVLHHPYQKIHLSKPRLPNLVLGCLYQWIWGAEIVVDIDDEELAFSQSPAAESWDFLQQQQRALPELKYLHNGPWTRLAVAECLRWPVVSVSNPALQARYGGRLLPHVRDEKKFYYDQQRYQRSRAALNVTDAQQVIMFCGTPRRYKGLLETAQAIAQLQRSDVIFMIVGEFDDPTLKQELLAIKGVEYRFLANQDYFTLPDVLAAADICVLMQSAHNAVAEYQLPAKMMDAIGLGITVLAQVTPATAFLAEAKVIVPVTEANLVQQLAASLQRSEAQRRSDIERQQAYFQRHLSLRSVDSLPDIWSSLPQTHRPRLSAECREWLDNPTFETLFTWHSQKRPLVTVCD</sequence>
<protein>
    <recommendedName>
        <fullName evidence="2">Glycosyltransferase</fullName>
    </recommendedName>
</protein>
<organism evidence="1">
    <name type="scientific">bacterium 19PA01SH03</name>
    <dbReference type="NCBI Taxonomy" id="2920705"/>
    <lineage>
        <taxon>Bacteria</taxon>
    </lineage>
</organism>
<gene>
    <name evidence="1" type="ORF">MRN70_01055</name>
</gene>
<evidence type="ECO:0008006" key="2">
    <source>
        <dbReference type="Google" id="ProtNLM"/>
    </source>
</evidence>
<dbReference type="SUPFAM" id="SSF53756">
    <property type="entry name" value="UDP-Glycosyltransferase/glycogen phosphorylase"/>
    <property type="match status" value="1"/>
</dbReference>